<protein>
    <submittedName>
        <fullName evidence="6">Asp-tRNA(Asn)/Glu-tRNA(Gln) amidotransferase subunit GatC</fullName>
    </submittedName>
</protein>
<dbReference type="InterPro" id="IPR036113">
    <property type="entry name" value="Asp/Glu-ADT_sf_sub_c"/>
</dbReference>
<sequence>MITREEVINLCNLAKLSINKREIDCISSDLTKIVHFVNQVNNAETEALKLSSNKISFQNLREDKIKESFSREETLKNAQNKDGYFYVDTYFK</sequence>
<dbReference type="GO" id="GO:0006450">
    <property type="term" value="P:regulation of translational fidelity"/>
    <property type="evidence" value="ECO:0007669"/>
    <property type="project" value="InterPro"/>
</dbReference>
<comment type="catalytic activity">
    <reaction evidence="4">
        <text>L-aspartyl-tRNA(Asn) + L-glutamine + ATP + H2O = L-asparaginyl-tRNA(Asn) + L-glutamate + ADP + phosphate + 2 H(+)</text>
        <dbReference type="Rhea" id="RHEA:14513"/>
        <dbReference type="Rhea" id="RHEA-COMP:9674"/>
        <dbReference type="Rhea" id="RHEA-COMP:9677"/>
        <dbReference type="ChEBI" id="CHEBI:15377"/>
        <dbReference type="ChEBI" id="CHEBI:15378"/>
        <dbReference type="ChEBI" id="CHEBI:29985"/>
        <dbReference type="ChEBI" id="CHEBI:30616"/>
        <dbReference type="ChEBI" id="CHEBI:43474"/>
        <dbReference type="ChEBI" id="CHEBI:58359"/>
        <dbReference type="ChEBI" id="CHEBI:78515"/>
        <dbReference type="ChEBI" id="CHEBI:78516"/>
        <dbReference type="ChEBI" id="CHEBI:456216"/>
    </reaction>
</comment>
<evidence type="ECO:0000313" key="6">
    <source>
        <dbReference type="EMBL" id="BED92599.1"/>
    </source>
</evidence>
<comment type="function">
    <text evidence="3">Allows the formation of correctly charged Asn-tRNA(Asn) or Gln-tRNA(Gln) through the transamidation of misacylated Asp-tRNA(Asn) or Glu-tRNA(Gln) in organisms which lack either or both of asparaginyl-tRNA or glutaminyl-tRNA synthetases. The reaction takes place in the presence of glutamine and ATP through an activated phospho-Asp-tRNA(Asn) or phospho-Glu-tRNA(Gln).</text>
</comment>
<comment type="catalytic activity">
    <reaction evidence="5">
        <text>L-glutamyl-tRNA(Gln) + L-glutamine + ATP + H2O = L-glutaminyl-tRNA(Gln) + L-glutamate + ADP + phosphate + H(+)</text>
        <dbReference type="Rhea" id="RHEA:17521"/>
        <dbReference type="Rhea" id="RHEA-COMP:9681"/>
        <dbReference type="Rhea" id="RHEA-COMP:9684"/>
        <dbReference type="ChEBI" id="CHEBI:15377"/>
        <dbReference type="ChEBI" id="CHEBI:15378"/>
        <dbReference type="ChEBI" id="CHEBI:29985"/>
        <dbReference type="ChEBI" id="CHEBI:30616"/>
        <dbReference type="ChEBI" id="CHEBI:43474"/>
        <dbReference type="ChEBI" id="CHEBI:58359"/>
        <dbReference type="ChEBI" id="CHEBI:78520"/>
        <dbReference type="ChEBI" id="CHEBI:78521"/>
        <dbReference type="ChEBI" id="CHEBI:456216"/>
    </reaction>
</comment>
<dbReference type="Pfam" id="PF02686">
    <property type="entry name" value="GatC"/>
    <property type="match status" value="1"/>
</dbReference>
<dbReference type="KEGG" id="ptrh:RsTaC01_0407"/>
<dbReference type="Gene3D" id="1.10.20.60">
    <property type="entry name" value="Glu-tRNAGln amidotransferase C subunit, N-terminal domain"/>
    <property type="match status" value="1"/>
</dbReference>
<name>A0AA48HZK5_9FIRM</name>
<comment type="subunit">
    <text evidence="2">Heterotrimer of A, B and C subunits.</text>
</comment>
<evidence type="ECO:0000256" key="2">
    <source>
        <dbReference type="ARBA" id="ARBA00011123"/>
    </source>
</evidence>
<evidence type="ECO:0000256" key="1">
    <source>
        <dbReference type="ARBA" id="ARBA00010757"/>
    </source>
</evidence>
<accession>A0AA48HZK5</accession>
<evidence type="ECO:0000256" key="5">
    <source>
        <dbReference type="ARBA" id="ARBA00047913"/>
    </source>
</evidence>
<dbReference type="InterPro" id="IPR003837">
    <property type="entry name" value="GatC"/>
</dbReference>
<evidence type="ECO:0000256" key="4">
    <source>
        <dbReference type="ARBA" id="ARBA00047380"/>
    </source>
</evidence>
<proteinExistence type="inferred from homology"/>
<gene>
    <name evidence="6" type="ORF">RsTaC01_0407</name>
</gene>
<organism evidence="6">
    <name type="scientific">Candidatus Paraimprobicoccus trichonymphae</name>
    <dbReference type="NCBI Taxonomy" id="3033793"/>
    <lineage>
        <taxon>Bacteria</taxon>
        <taxon>Bacillati</taxon>
        <taxon>Bacillota</taxon>
        <taxon>Clostridia</taxon>
        <taxon>Candidatus Paraimprobicoccus</taxon>
    </lineage>
</organism>
<dbReference type="EMBL" id="AP027925">
    <property type="protein sequence ID" value="BED92599.1"/>
    <property type="molecule type" value="Genomic_DNA"/>
</dbReference>
<dbReference type="NCBIfam" id="TIGR00135">
    <property type="entry name" value="gatC"/>
    <property type="match status" value="1"/>
</dbReference>
<dbReference type="SUPFAM" id="SSF141000">
    <property type="entry name" value="Glu-tRNAGln amidotransferase C subunit"/>
    <property type="match status" value="1"/>
</dbReference>
<evidence type="ECO:0000256" key="3">
    <source>
        <dbReference type="ARBA" id="ARBA00024799"/>
    </source>
</evidence>
<comment type="similarity">
    <text evidence="1">Belongs to the GatC family.</text>
</comment>
<dbReference type="Proteomes" id="UP001335720">
    <property type="component" value="Chromosome"/>
</dbReference>
<reference evidence="6" key="1">
    <citation type="journal article" date="2023" name="ISME J.">
        <title>Emergence of putative energy parasites within Clostridia revealed by genome analysis of a novel endosymbiotic clade.</title>
        <authorList>
            <person name="Takahashi K."/>
            <person name="Kuwahara H."/>
            <person name="Horikawa Y."/>
            <person name="Izawa K."/>
            <person name="Kato D."/>
            <person name="Inagaki T."/>
            <person name="Yuki M."/>
            <person name="Ohkuma M."/>
            <person name="Hongoh Y."/>
        </authorList>
    </citation>
    <scope>NUCLEOTIDE SEQUENCE</scope>
    <source>
        <strain evidence="6">RsTa-C01</strain>
    </source>
</reference>
<dbReference type="AlphaFoldDB" id="A0AA48HZK5"/>